<protein>
    <recommendedName>
        <fullName evidence="4">FbpB family small basic protein</fullName>
    </recommendedName>
</protein>
<dbReference type="Proteomes" id="UP000182062">
    <property type="component" value="Unassembled WGS sequence"/>
</dbReference>
<organism evidence="2 3">
    <name type="scientific">Rossellomorea aquimaris</name>
    <dbReference type="NCBI Taxonomy" id="189382"/>
    <lineage>
        <taxon>Bacteria</taxon>
        <taxon>Bacillati</taxon>
        <taxon>Bacillota</taxon>
        <taxon>Bacilli</taxon>
        <taxon>Bacillales</taxon>
        <taxon>Bacillaceae</taxon>
        <taxon>Rossellomorea</taxon>
    </lineage>
</organism>
<proteinExistence type="predicted"/>
<name>A0A1J6WVU3_9BACI</name>
<dbReference type="Pfam" id="PF13040">
    <property type="entry name" value="Fur_reg_FbpB"/>
    <property type="match status" value="1"/>
</dbReference>
<evidence type="ECO:0000313" key="3">
    <source>
        <dbReference type="Proteomes" id="UP000182062"/>
    </source>
</evidence>
<dbReference type="EMBL" id="MINN01000074">
    <property type="protein sequence ID" value="OIU71975.1"/>
    <property type="molecule type" value="Genomic_DNA"/>
</dbReference>
<accession>A0A1J6WVU3</accession>
<feature type="coiled-coil region" evidence="1">
    <location>
        <begin position="18"/>
        <end position="63"/>
    </location>
</feature>
<keyword evidence="1" id="KW-0175">Coiled coil</keyword>
<dbReference type="AlphaFoldDB" id="A0A1J6WVU3"/>
<dbReference type="RefSeq" id="WP_071617639.1">
    <property type="nucleotide sequence ID" value="NZ_MINN01000074.1"/>
</dbReference>
<evidence type="ECO:0008006" key="4">
    <source>
        <dbReference type="Google" id="ProtNLM"/>
    </source>
</evidence>
<sequence>MHKKDLYLSGKGLFCILNRKIERVKTLLKKSLQQLIEENKENIMRDKAQLKRIERNLEQKHTDSQKGDA</sequence>
<dbReference type="InterPro" id="IPR025004">
    <property type="entry name" value="SenN/SenS"/>
</dbReference>
<gene>
    <name evidence="2" type="ORF">BHE18_04855</name>
</gene>
<comment type="caution">
    <text evidence="2">The sequence shown here is derived from an EMBL/GenBank/DDBJ whole genome shotgun (WGS) entry which is preliminary data.</text>
</comment>
<reference evidence="2 3" key="1">
    <citation type="submission" date="2016-09" db="EMBL/GenBank/DDBJ databases">
        <title>Bacillus aquimaris SAMM genome sequence reveals colonization and biosurfactant production capacities.</title>
        <authorList>
            <person name="Waghmode S.R."/>
            <person name="Suryavanshi M.V."/>
        </authorList>
    </citation>
    <scope>NUCLEOTIDE SEQUENCE [LARGE SCALE GENOMIC DNA]</scope>
    <source>
        <strain evidence="2 3">SAMM</strain>
    </source>
</reference>
<evidence type="ECO:0000256" key="1">
    <source>
        <dbReference type="SAM" id="Coils"/>
    </source>
</evidence>
<evidence type="ECO:0000313" key="2">
    <source>
        <dbReference type="EMBL" id="OIU71975.1"/>
    </source>
</evidence>
<keyword evidence="3" id="KW-1185">Reference proteome</keyword>